<proteinExistence type="predicted"/>
<dbReference type="Proteomes" id="UP000191672">
    <property type="component" value="Unassembled WGS sequence"/>
</dbReference>
<comment type="caution">
    <text evidence="1">The sequence shown here is derived from an EMBL/GenBank/DDBJ whole genome shotgun (WGS) entry which is preliminary data.</text>
</comment>
<accession>A0A1V6QKY1</accession>
<name>A0A1V6QKY1_9EURO</name>
<dbReference type="EMBL" id="MDYN01000002">
    <property type="protein sequence ID" value="OQD89637.1"/>
    <property type="molecule type" value="Genomic_DNA"/>
</dbReference>
<organism evidence="1 2">
    <name type="scientific">Penicillium antarcticum</name>
    <dbReference type="NCBI Taxonomy" id="416450"/>
    <lineage>
        <taxon>Eukaryota</taxon>
        <taxon>Fungi</taxon>
        <taxon>Dikarya</taxon>
        <taxon>Ascomycota</taxon>
        <taxon>Pezizomycotina</taxon>
        <taxon>Eurotiomycetes</taxon>
        <taxon>Eurotiomycetidae</taxon>
        <taxon>Eurotiales</taxon>
        <taxon>Aspergillaceae</taxon>
        <taxon>Penicillium</taxon>
    </lineage>
</organism>
<reference evidence="2" key="1">
    <citation type="journal article" date="2017" name="Nat. Microbiol.">
        <title>Global analysis of biosynthetic gene clusters reveals vast potential of secondary metabolite production in Penicillium species.</title>
        <authorList>
            <person name="Nielsen J.C."/>
            <person name="Grijseels S."/>
            <person name="Prigent S."/>
            <person name="Ji B."/>
            <person name="Dainat J."/>
            <person name="Nielsen K.F."/>
            <person name="Frisvad J.C."/>
            <person name="Workman M."/>
            <person name="Nielsen J."/>
        </authorList>
    </citation>
    <scope>NUCLEOTIDE SEQUENCE [LARGE SCALE GENOMIC DNA]</scope>
    <source>
        <strain evidence="2">IBT 31811</strain>
    </source>
</reference>
<evidence type="ECO:0000313" key="1">
    <source>
        <dbReference type="EMBL" id="OQD89637.1"/>
    </source>
</evidence>
<sequence length="62" mass="6406">MPSFKVMSHSSGVSSGTSSVVSYPFASSNLGNQGPPGMWGDVCMSAMIVPKVVDRGTASLRQ</sequence>
<gene>
    <name evidence="1" type="ORF">PENANT_c002G10469</name>
</gene>
<protein>
    <submittedName>
        <fullName evidence="1">Uncharacterized protein</fullName>
    </submittedName>
</protein>
<evidence type="ECO:0000313" key="2">
    <source>
        <dbReference type="Proteomes" id="UP000191672"/>
    </source>
</evidence>
<dbReference type="AlphaFoldDB" id="A0A1V6QKY1"/>
<keyword evidence="2" id="KW-1185">Reference proteome</keyword>